<dbReference type="Gene3D" id="3.40.50.620">
    <property type="entry name" value="HUPs"/>
    <property type="match status" value="1"/>
</dbReference>
<dbReference type="Proteomes" id="UP000646426">
    <property type="component" value="Unassembled WGS sequence"/>
</dbReference>
<evidence type="ECO:0000313" key="1">
    <source>
        <dbReference type="EMBL" id="GHA78587.1"/>
    </source>
</evidence>
<sequence>MRGSGPVATRCAPDIAACSAFAKAGVFADAVAPCSEAADAKPRPVVMSGGKDAAWTLHTLQQGDDVGVVALLTTVTAEYDRIATHGIRCDLLHAQARSTGPRLVEAAIPAPL</sequence>
<organism evidence="1 2">
    <name type="scientific">Cognatilysobacter bugurensis</name>
    <dbReference type="NCBI Taxonomy" id="543356"/>
    <lineage>
        <taxon>Bacteria</taxon>
        <taxon>Pseudomonadati</taxon>
        <taxon>Pseudomonadota</taxon>
        <taxon>Gammaproteobacteria</taxon>
        <taxon>Lysobacterales</taxon>
        <taxon>Lysobacteraceae</taxon>
        <taxon>Cognatilysobacter</taxon>
    </lineage>
</organism>
<dbReference type="EMBL" id="BMYD01000002">
    <property type="protein sequence ID" value="GHA78587.1"/>
    <property type="molecule type" value="Genomic_DNA"/>
</dbReference>
<dbReference type="AlphaFoldDB" id="A0A918W7T3"/>
<proteinExistence type="predicted"/>
<evidence type="ECO:0000313" key="2">
    <source>
        <dbReference type="Proteomes" id="UP000646426"/>
    </source>
</evidence>
<keyword evidence="2" id="KW-1185">Reference proteome</keyword>
<dbReference type="SUPFAM" id="SSF52402">
    <property type="entry name" value="Adenine nucleotide alpha hydrolases-like"/>
    <property type="match status" value="1"/>
</dbReference>
<protein>
    <recommendedName>
        <fullName evidence="3">Diphthamide synthase domain-containing protein</fullName>
    </recommendedName>
</protein>
<comment type="caution">
    <text evidence="1">The sequence shown here is derived from an EMBL/GenBank/DDBJ whole genome shotgun (WGS) entry which is preliminary data.</text>
</comment>
<gene>
    <name evidence="1" type="ORF">GCM10007067_14830</name>
</gene>
<evidence type="ECO:0008006" key="3">
    <source>
        <dbReference type="Google" id="ProtNLM"/>
    </source>
</evidence>
<reference evidence="1" key="2">
    <citation type="submission" date="2020-09" db="EMBL/GenBank/DDBJ databases">
        <authorList>
            <person name="Sun Q."/>
            <person name="Kim S."/>
        </authorList>
    </citation>
    <scope>NUCLEOTIDE SEQUENCE</scope>
    <source>
        <strain evidence="1">KCTC 23077</strain>
    </source>
</reference>
<reference evidence="1" key="1">
    <citation type="journal article" date="2014" name="Int. J. Syst. Evol. Microbiol.">
        <title>Complete genome sequence of Corynebacterium casei LMG S-19264T (=DSM 44701T), isolated from a smear-ripened cheese.</title>
        <authorList>
            <consortium name="US DOE Joint Genome Institute (JGI-PGF)"/>
            <person name="Walter F."/>
            <person name="Albersmeier A."/>
            <person name="Kalinowski J."/>
            <person name="Ruckert C."/>
        </authorList>
    </citation>
    <scope>NUCLEOTIDE SEQUENCE</scope>
    <source>
        <strain evidence="1">KCTC 23077</strain>
    </source>
</reference>
<name>A0A918W7T3_9GAMM</name>
<dbReference type="InterPro" id="IPR014729">
    <property type="entry name" value="Rossmann-like_a/b/a_fold"/>
</dbReference>
<accession>A0A918W7T3</accession>